<evidence type="ECO:0000313" key="3">
    <source>
        <dbReference type="Proteomes" id="UP000799750"/>
    </source>
</evidence>
<dbReference type="GO" id="GO:0005975">
    <property type="term" value="P:carbohydrate metabolic process"/>
    <property type="evidence" value="ECO:0007669"/>
    <property type="project" value="InterPro"/>
</dbReference>
<dbReference type="GO" id="GO:0016787">
    <property type="term" value="F:hydrolase activity"/>
    <property type="evidence" value="ECO:0007669"/>
    <property type="project" value="UniProtKB-KW"/>
</dbReference>
<accession>A0A6A6RDK1</accession>
<dbReference type="InterPro" id="IPR012341">
    <property type="entry name" value="6hp_glycosidase-like_sf"/>
</dbReference>
<dbReference type="InterPro" id="IPR052043">
    <property type="entry name" value="PolySaccharide_Degr_Enz"/>
</dbReference>
<reference evidence="2" key="1">
    <citation type="journal article" date="2020" name="Stud. Mycol.">
        <title>101 Dothideomycetes genomes: a test case for predicting lifestyles and emergence of pathogens.</title>
        <authorList>
            <person name="Haridas S."/>
            <person name="Albert R."/>
            <person name="Binder M."/>
            <person name="Bloem J."/>
            <person name="Labutti K."/>
            <person name="Salamov A."/>
            <person name="Andreopoulos B."/>
            <person name="Baker S."/>
            <person name="Barry K."/>
            <person name="Bills G."/>
            <person name="Bluhm B."/>
            <person name="Cannon C."/>
            <person name="Castanera R."/>
            <person name="Culley D."/>
            <person name="Daum C."/>
            <person name="Ezra D."/>
            <person name="Gonzalez J."/>
            <person name="Henrissat B."/>
            <person name="Kuo A."/>
            <person name="Liang C."/>
            <person name="Lipzen A."/>
            <person name="Lutzoni F."/>
            <person name="Magnuson J."/>
            <person name="Mondo S."/>
            <person name="Nolan M."/>
            <person name="Ohm R."/>
            <person name="Pangilinan J."/>
            <person name="Park H.-J."/>
            <person name="Ramirez L."/>
            <person name="Alfaro M."/>
            <person name="Sun H."/>
            <person name="Tritt A."/>
            <person name="Yoshinaga Y."/>
            <person name="Zwiers L.-H."/>
            <person name="Turgeon B."/>
            <person name="Goodwin S."/>
            <person name="Spatafora J."/>
            <person name="Crous P."/>
            <person name="Grigoriev I."/>
        </authorList>
    </citation>
    <scope>NUCLEOTIDE SEQUENCE</scope>
    <source>
        <strain evidence="2">CBS 269.34</strain>
    </source>
</reference>
<dbReference type="PANTHER" id="PTHR33886">
    <property type="entry name" value="UNSATURATED RHAMNOGALACTURONAN HYDROLASE (EUROFUNG)"/>
    <property type="match status" value="1"/>
</dbReference>
<keyword evidence="1 2" id="KW-0378">Hydrolase</keyword>
<dbReference type="EMBL" id="MU004182">
    <property type="protein sequence ID" value="KAF2501813.1"/>
    <property type="molecule type" value="Genomic_DNA"/>
</dbReference>
<name>A0A6A6RDK1_9PEZI</name>
<dbReference type="PANTHER" id="PTHR33886:SF8">
    <property type="entry name" value="UNSATURATED RHAMNOGALACTURONAN HYDROLASE (EUROFUNG)"/>
    <property type="match status" value="1"/>
</dbReference>
<dbReference type="Proteomes" id="UP000799750">
    <property type="component" value="Unassembled WGS sequence"/>
</dbReference>
<dbReference type="AlphaFoldDB" id="A0A6A6RDK1"/>
<protein>
    <submittedName>
        <fullName evidence="2">Glycosyl hydrolase-like protein family 88</fullName>
    </submittedName>
</protein>
<dbReference type="SUPFAM" id="SSF48208">
    <property type="entry name" value="Six-hairpin glycosidases"/>
    <property type="match status" value="1"/>
</dbReference>
<proteinExistence type="predicted"/>
<dbReference type="Gene3D" id="1.50.10.10">
    <property type="match status" value="1"/>
</dbReference>
<evidence type="ECO:0000256" key="1">
    <source>
        <dbReference type="ARBA" id="ARBA00022801"/>
    </source>
</evidence>
<evidence type="ECO:0000313" key="2">
    <source>
        <dbReference type="EMBL" id="KAF2501813.1"/>
    </source>
</evidence>
<dbReference type="InterPro" id="IPR008928">
    <property type="entry name" value="6-hairpin_glycosidase_sf"/>
</dbReference>
<dbReference type="OrthoDB" id="2305845at2759"/>
<dbReference type="Pfam" id="PF07470">
    <property type="entry name" value="Glyco_hydro_88"/>
    <property type="match status" value="1"/>
</dbReference>
<dbReference type="InterPro" id="IPR010905">
    <property type="entry name" value="Glyco_hydro_88"/>
</dbReference>
<gene>
    <name evidence="2" type="ORF">BU16DRAFT_477797</name>
</gene>
<organism evidence="2 3">
    <name type="scientific">Lophium mytilinum</name>
    <dbReference type="NCBI Taxonomy" id="390894"/>
    <lineage>
        <taxon>Eukaryota</taxon>
        <taxon>Fungi</taxon>
        <taxon>Dikarya</taxon>
        <taxon>Ascomycota</taxon>
        <taxon>Pezizomycotina</taxon>
        <taxon>Dothideomycetes</taxon>
        <taxon>Pleosporomycetidae</taxon>
        <taxon>Mytilinidiales</taxon>
        <taxon>Mytilinidiaceae</taxon>
        <taxon>Lophium</taxon>
    </lineage>
</organism>
<sequence>MALQAHNLSSTTIHSTIDLLIHNLVHISDPSGEFLLHLADGRVIDTKGWNDWEWTHGIGLYGLWQYHTLTGSAPTLTIIKDWFATQLAKGTTKNINTMSPFLTLAYLYEDTKERTYEPWLDAWAEWAMHELPRTRFGGMQHVTYNSTNANELWDDTLMMTVLPLAKIGLVLRRPRYVEEATRQFLLHVQYLFDTETGLFFHGWKFEGEEGAAGRLGHNFARARWARGNSWLTVAIPDFIEMLGLGEGDPVRVWLVDVLTAQCQALKRLQADSGMWRTLLDIAESEGSYEEASATAGFAYGMLKAVRKRYIGKEFEEVAVKAVKAVLGKVSKDGELLDVSFGTAMGSTLQHYKDIKLTSMPYGQAMAIMALGEFLRTFI</sequence>
<keyword evidence="3" id="KW-1185">Reference proteome</keyword>